<dbReference type="EMBL" id="QJKJ01001486">
    <property type="protein sequence ID" value="RDY07358.1"/>
    <property type="molecule type" value="Genomic_DNA"/>
</dbReference>
<gene>
    <name evidence="1" type="ORF">CR513_08541</name>
</gene>
<comment type="caution">
    <text evidence="1">The sequence shown here is derived from an EMBL/GenBank/DDBJ whole genome shotgun (WGS) entry which is preliminary data.</text>
</comment>
<organism evidence="1 2">
    <name type="scientific">Mucuna pruriens</name>
    <name type="common">Velvet bean</name>
    <name type="synonym">Dolichos pruriens</name>
    <dbReference type="NCBI Taxonomy" id="157652"/>
    <lineage>
        <taxon>Eukaryota</taxon>
        <taxon>Viridiplantae</taxon>
        <taxon>Streptophyta</taxon>
        <taxon>Embryophyta</taxon>
        <taxon>Tracheophyta</taxon>
        <taxon>Spermatophyta</taxon>
        <taxon>Magnoliopsida</taxon>
        <taxon>eudicotyledons</taxon>
        <taxon>Gunneridae</taxon>
        <taxon>Pentapetalae</taxon>
        <taxon>rosids</taxon>
        <taxon>fabids</taxon>
        <taxon>Fabales</taxon>
        <taxon>Fabaceae</taxon>
        <taxon>Papilionoideae</taxon>
        <taxon>50 kb inversion clade</taxon>
        <taxon>NPAAA clade</taxon>
        <taxon>indigoferoid/millettioid clade</taxon>
        <taxon>Phaseoleae</taxon>
        <taxon>Mucuna</taxon>
    </lineage>
</organism>
<evidence type="ECO:0008006" key="3">
    <source>
        <dbReference type="Google" id="ProtNLM"/>
    </source>
</evidence>
<evidence type="ECO:0000313" key="2">
    <source>
        <dbReference type="Proteomes" id="UP000257109"/>
    </source>
</evidence>
<proteinExistence type="predicted"/>
<reference evidence="1" key="1">
    <citation type="submission" date="2018-05" db="EMBL/GenBank/DDBJ databases">
        <title>Draft genome of Mucuna pruriens seed.</title>
        <authorList>
            <person name="Nnadi N.E."/>
            <person name="Vos R."/>
            <person name="Hasami M.H."/>
            <person name="Devisetty U.K."/>
            <person name="Aguiy J.C."/>
        </authorList>
    </citation>
    <scope>NUCLEOTIDE SEQUENCE [LARGE SCALE GENOMIC DNA]</scope>
    <source>
        <strain evidence="1">JCA_2017</strain>
    </source>
</reference>
<evidence type="ECO:0000313" key="1">
    <source>
        <dbReference type="EMBL" id="RDY07358.1"/>
    </source>
</evidence>
<name>A0A371HX52_MUCPR</name>
<feature type="non-terminal residue" evidence="1">
    <location>
        <position position="1"/>
    </location>
</feature>
<protein>
    <recommendedName>
        <fullName evidence="3">Copia protein</fullName>
    </recommendedName>
</protein>
<dbReference type="Proteomes" id="UP000257109">
    <property type="component" value="Unassembled WGS sequence"/>
</dbReference>
<accession>A0A371HX52</accession>
<keyword evidence="2" id="KW-1185">Reference proteome</keyword>
<dbReference type="AlphaFoldDB" id="A0A371HX52"/>
<sequence length="124" mass="14442">MEQDIFYVHEKILSKSLTISHVPAQEQVVEILTKSLAKAPLSLLKDKLKVLNVRNLREKRRSLEGTKFIVFSLQFKAQDFFTVNIVFHEHTKHIKVDCDSIRKAYHIHVISLPHILTSTYNFSL</sequence>